<dbReference type="SUPFAM" id="SSF53927">
    <property type="entry name" value="Cytidine deaminase-like"/>
    <property type="match status" value="1"/>
</dbReference>
<dbReference type="GO" id="GO:0072527">
    <property type="term" value="P:pyrimidine-containing compound metabolic process"/>
    <property type="evidence" value="ECO:0007669"/>
    <property type="project" value="UniProtKB-ARBA"/>
</dbReference>
<dbReference type="InterPro" id="IPR050202">
    <property type="entry name" value="Cyt/Deoxycyt_deaminase"/>
</dbReference>
<comment type="similarity">
    <text evidence="1">Belongs to the cytidine and deoxycytidylate deaminase family.</text>
</comment>
<evidence type="ECO:0000256" key="3">
    <source>
        <dbReference type="ARBA" id="ARBA00022801"/>
    </source>
</evidence>
<dbReference type="InterPro" id="IPR016192">
    <property type="entry name" value="APOBEC/CMP_deaminase_Zn-bd"/>
</dbReference>
<dbReference type="Pfam" id="PF00383">
    <property type="entry name" value="dCMP_cyt_deam_1"/>
    <property type="match status" value="1"/>
</dbReference>
<keyword evidence="3" id="KW-0378">Hydrolase</keyword>
<keyword evidence="2" id="KW-0479">Metal-binding</keyword>
<dbReference type="Proteomes" id="UP001335720">
    <property type="component" value="Chromosome"/>
</dbReference>
<dbReference type="GO" id="GO:0005829">
    <property type="term" value="C:cytosol"/>
    <property type="evidence" value="ECO:0007669"/>
    <property type="project" value="TreeGrafter"/>
</dbReference>
<accession>A0AA48ICR3</accession>
<proteinExistence type="inferred from homology"/>
<dbReference type="PANTHER" id="PTHR11644">
    <property type="entry name" value="CYTIDINE DEAMINASE"/>
    <property type="match status" value="1"/>
</dbReference>
<dbReference type="CDD" id="cd01283">
    <property type="entry name" value="cytidine_deaminase"/>
    <property type="match status" value="1"/>
</dbReference>
<dbReference type="InterPro" id="IPR016193">
    <property type="entry name" value="Cytidine_deaminase-like"/>
</dbReference>
<dbReference type="KEGG" id="ptrh:RsTaC01_1110"/>
<evidence type="ECO:0000256" key="2">
    <source>
        <dbReference type="ARBA" id="ARBA00022723"/>
    </source>
</evidence>
<dbReference type="PANTHER" id="PTHR11644:SF2">
    <property type="entry name" value="CYTIDINE DEAMINASE"/>
    <property type="match status" value="1"/>
</dbReference>
<feature type="domain" description="CMP/dCMP-type deaminase" evidence="5">
    <location>
        <begin position="4"/>
        <end position="128"/>
    </location>
</feature>
<dbReference type="InterPro" id="IPR002125">
    <property type="entry name" value="CMP_dCMP_dom"/>
</dbReference>
<evidence type="ECO:0000256" key="1">
    <source>
        <dbReference type="ARBA" id="ARBA00006576"/>
    </source>
</evidence>
<reference evidence="6" key="1">
    <citation type="journal article" date="2023" name="ISME J.">
        <title>Emergence of putative energy parasites within Clostridia revealed by genome analysis of a novel endosymbiotic clade.</title>
        <authorList>
            <person name="Takahashi K."/>
            <person name="Kuwahara H."/>
            <person name="Horikawa Y."/>
            <person name="Izawa K."/>
            <person name="Kato D."/>
            <person name="Inagaki T."/>
            <person name="Yuki M."/>
            <person name="Ohkuma M."/>
            <person name="Hongoh Y."/>
        </authorList>
    </citation>
    <scope>NUCLEOTIDE SEQUENCE</scope>
    <source>
        <strain evidence="6">RsTa-C01</strain>
    </source>
</reference>
<organism evidence="6">
    <name type="scientific">Candidatus Paraimprobicoccus trichonymphae</name>
    <dbReference type="NCBI Taxonomy" id="3033793"/>
    <lineage>
        <taxon>Bacteria</taxon>
        <taxon>Bacillati</taxon>
        <taxon>Bacillota</taxon>
        <taxon>Clostridia</taxon>
        <taxon>Candidatus Paraimprobicoccus</taxon>
    </lineage>
</organism>
<keyword evidence="4" id="KW-0862">Zinc</keyword>
<dbReference type="Gene3D" id="3.40.140.10">
    <property type="entry name" value="Cytidine Deaminase, domain 2"/>
    <property type="match status" value="1"/>
</dbReference>
<name>A0AA48ICR3_9FIRM</name>
<dbReference type="GO" id="GO:0008270">
    <property type="term" value="F:zinc ion binding"/>
    <property type="evidence" value="ECO:0007669"/>
    <property type="project" value="InterPro"/>
</dbReference>
<dbReference type="AlphaFoldDB" id="A0AA48ICR3"/>
<dbReference type="EMBL" id="AP027925">
    <property type="protein sequence ID" value="BED93140.1"/>
    <property type="molecule type" value="Genomic_DNA"/>
</dbReference>
<dbReference type="GO" id="GO:0055086">
    <property type="term" value="P:nucleobase-containing small molecule metabolic process"/>
    <property type="evidence" value="ECO:0007669"/>
    <property type="project" value="UniProtKB-ARBA"/>
</dbReference>
<dbReference type="PROSITE" id="PS51747">
    <property type="entry name" value="CYT_DCMP_DEAMINASES_2"/>
    <property type="match status" value="1"/>
</dbReference>
<evidence type="ECO:0000313" key="6">
    <source>
        <dbReference type="EMBL" id="BED93140.1"/>
    </source>
</evidence>
<evidence type="ECO:0000256" key="4">
    <source>
        <dbReference type="ARBA" id="ARBA00022833"/>
    </source>
</evidence>
<gene>
    <name evidence="6" type="ORF">RsTaC01_1110</name>
</gene>
<dbReference type="GO" id="GO:0004126">
    <property type="term" value="F:cytidine deaminase activity"/>
    <property type="evidence" value="ECO:0007669"/>
    <property type="project" value="TreeGrafter"/>
</dbReference>
<protein>
    <submittedName>
        <fullName evidence="6">Cytidine deaminase</fullName>
    </submittedName>
</protein>
<dbReference type="GO" id="GO:0042802">
    <property type="term" value="F:identical protein binding"/>
    <property type="evidence" value="ECO:0007669"/>
    <property type="project" value="UniProtKB-ARBA"/>
</dbReference>
<dbReference type="PROSITE" id="PS00903">
    <property type="entry name" value="CYT_DCMP_DEAMINASES_1"/>
    <property type="match status" value="1"/>
</dbReference>
<evidence type="ECO:0000259" key="5">
    <source>
        <dbReference type="PROSITE" id="PS51747"/>
    </source>
</evidence>
<sequence>MQKTLIERATFIVGKINLNGFKNNSSGEVSSALVTKKGNIYTGICIDIACSMGFCAEHAAVAEMLKSRETEINMVVAVRKDGKVIPPCGRCREMMVQVNISNLKTMVIVEKNLVLPLEKLLPHTWSTV</sequence>